<name>A0A6A6WSS2_9PLEO</name>
<dbReference type="EMBL" id="MU002397">
    <property type="protein sequence ID" value="KAF2786847.1"/>
    <property type="molecule type" value="Genomic_DNA"/>
</dbReference>
<evidence type="ECO:0000256" key="1">
    <source>
        <dbReference type="SAM" id="Phobius"/>
    </source>
</evidence>
<keyword evidence="3" id="KW-1185">Reference proteome</keyword>
<keyword evidence="1" id="KW-0472">Membrane</keyword>
<evidence type="ECO:0000313" key="2">
    <source>
        <dbReference type="EMBL" id="KAF2786847.1"/>
    </source>
</evidence>
<organism evidence="2 3">
    <name type="scientific">Melanomma pulvis-pyrius CBS 109.77</name>
    <dbReference type="NCBI Taxonomy" id="1314802"/>
    <lineage>
        <taxon>Eukaryota</taxon>
        <taxon>Fungi</taxon>
        <taxon>Dikarya</taxon>
        <taxon>Ascomycota</taxon>
        <taxon>Pezizomycotina</taxon>
        <taxon>Dothideomycetes</taxon>
        <taxon>Pleosporomycetidae</taxon>
        <taxon>Pleosporales</taxon>
        <taxon>Melanommataceae</taxon>
        <taxon>Melanomma</taxon>
    </lineage>
</organism>
<reference evidence="2" key="1">
    <citation type="journal article" date="2020" name="Stud. Mycol.">
        <title>101 Dothideomycetes genomes: a test case for predicting lifestyles and emergence of pathogens.</title>
        <authorList>
            <person name="Haridas S."/>
            <person name="Albert R."/>
            <person name="Binder M."/>
            <person name="Bloem J."/>
            <person name="Labutti K."/>
            <person name="Salamov A."/>
            <person name="Andreopoulos B."/>
            <person name="Baker S."/>
            <person name="Barry K."/>
            <person name="Bills G."/>
            <person name="Bluhm B."/>
            <person name="Cannon C."/>
            <person name="Castanera R."/>
            <person name="Culley D."/>
            <person name="Daum C."/>
            <person name="Ezra D."/>
            <person name="Gonzalez J."/>
            <person name="Henrissat B."/>
            <person name="Kuo A."/>
            <person name="Liang C."/>
            <person name="Lipzen A."/>
            <person name="Lutzoni F."/>
            <person name="Magnuson J."/>
            <person name="Mondo S."/>
            <person name="Nolan M."/>
            <person name="Ohm R."/>
            <person name="Pangilinan J."/>
            <person name="Park H.-J."/>
            <person name="Ramirez L."/>
            <person name="Alfaro M."/>
            <person name="Sun H."/>
            <person name="Tritt A."/>
            <person name="Yoshinaga Y."/>
            <person name="Zwiers L.-H."/>
            <person name="Turgeon B."/>
            <person name="Goodwin S."/>
            <person name="Spatafora J."/>
            <person name="Crous P."/>
            <person name="Grigoriev I."/>
        </authorList>
    </citation>
    <scope>NUCLEOTIDE SEQUENCE</scope>
    <source>
        <strain evidence="2">CBS 109.77</strain>
    </source>
</reference>
<accession>A0A6A6WSS2</accession>
<protein>
    <recommendedName>
        <fullName evidence="4">Transmembrane protein</fullName>
    </recommendedName>
</protein>
<keyword evidence="1" id="KW-1133">Transmembrane helix</keyword>
<keyword evidence="1" id="KW-0812">Transmembrane</keyword>
<evidence type="ECO:0000313" key="3">
    <source>
        <dbReference type="Proteomes" id="UP000799757"/>
    </source>
</evidence>
<dbReference type="Proteomes" id="UP000799757">
    <property type="component" value="Unassembled WGS sequence"/>
</dbReference>
<evidence type="ECO:0008006" key="4">
    <source>
        <dbReference type="Google" id="ProtNLM"/>
    </source>
</evidence>
<gene>
    <name evidence="2" type="ORF">K505DRAFT_137639</name>
</gene>
<proteinExistence type="predicted"/>
<sequence length="154" mass="16753">MNKRTNGFWFSLAWSWVLVPWFFIYCKWVVCGLGGMVAGWLDGWGNLGEGVESDTVLGMDKVVAKRTVGLLFAPVDSVLVGRCEGGMGDIEDGGGREGVWFAVSHLSCCCFLGMFDYGSVALFFGMYGCFCFSGCCIHVDEVSGNSDFVSNVRS</sequence>
<feature type="transmembrane region" description="Helical" evidence="1">
    <location>
        <begin position="7"/>
        <end position="25"/>
    </location>
</feature>
<dbReference type="AlphaFoldDB" id="A0A6A6WSS2"/>